<dbReference type="CDD" id="cd07709">
    <property type="entry name" value="flavodiiron_proteins_MBL-fold"/>
    <property type="match status" value="1"/>
</dbReference>
<sequence>MVNDSSNLRELNEPIEIHDGIYWVGFHDEKTKLQCNPYLIIDGEEAVLIDPGSVLHFPVVARKIFSLVKPEQISHIILQHEDPDICGAIPLYVEMIGRPDLKVVCAMPAYYFIIHYDIKSPYYLSDANNNLLTLKSGRILRFVDAPYLHTPGVIMTYDEKSKILFSSDVFGSLEEPAEWRLFADENYPPRLSKLMELYMPSKEAVLYTLKKMDKMSIEMIASQHGSIIKSEPEVKKYIEICKNLNYGLYLK</sequence>
<dbReference type="Gene3D" id="3.60.15.10">
    <property type="entry name" value="Ribonuclease Z/Hydroxyacylglutathione hydrolase-like"/>
    <property type="match status" value="1"/>
</dbReference>
<evidence type="ECO:0000259" key="1">
    <source>
        <dbReference type="SMART" id="SM00849"/>
    </source>
</evidence>
<evidence type="ECO:0000313" key="2">
    <source>
        <dbReference type="EMBL" id="KKU22404.1"/>
    </source>
</evidence>
<gene>
    <name evidence="2" type="ORF">UX33_C0012G0008</name>
</gene>
<name>A0A0G1NP14_9BACT</name>
<organism evidence="2 3">
    <name type="scientific">Candidatus Azambacteria bacterium GW2011_GWC1_46_13</name>
    <dbReference type="NCBI Taxonomy" id="1618619"/>
    <lineage>
        <taxon>Bacteria</taxon>
        <taxon>Candidatus Azamiibacteriota</taxon>
    </lineage>
</organism>
<dbReference type="Proteomes" id="UP000034569">
    <property type="component" value="Unassembled WGS sequence"/>
</dbReference>
<dbReference type="EMBL" id="LCLU01000012">
    <property type="protein sequence ID" value="KKU22404.1"/>
    <property type="molecule type" value="Genomic_DNA"/>
</dbReference>
<dbReference type="SMART" id="SM00849">
    <property type="entry name" value="Lactamase_B"/>
    <property type="match status" value="1"/>
</dbReference>
<dbReference type="InterPro" id="IPR036866">
    <property type="entry name" value="RibonucZ/Hydroxyglut_hydro"/>
</dbReference>
<dbReference type="PANTHER" id="PTHR43041">
    <property type="entry name" value="HYDROLASE, METALLO-BETA-LACTAMASE SUPERFAMILY"/>
    <property type="match status" value="1"/>
</dbReference>
<reference evidence="2 3" key="1">
    <citation type="journal article" date="2015" name="Nature">
        <title>rRNA introns, odd ribosomes, and small enigmatic genomes across a large radiation of phyla.</title>
        <authorList>
            <person name="Brown C.T."/>
            <person name="Hug L.A."/>
            <person name="Thomas B.C."/>
            <person name="Sharon I."/>
            <person name="Castelle C.J."/>
            <person name="Singh A."/>
            <person name="Wilkins M.J."/>
            <person name="Williams K.H."/>
            <person name="Banfield J.F."/>
        </authorList>
    </citation>
    <scope>NUCLEOTIDE SEQUENCE [LARGE SCALE GENOMIC DNA]</scope>
</reference>
<dbReference type="PANTHER" id="PTHR43041:SF1">
    <property type="entry name" value="METALLO-BETA-LACTAMASE DOMAIN-CONTAINING PROTEIN"/>
    <property type="match status" value="1"/>
</dbReference>
<comment type="caution">
    <text evidence="2">The sequence shown here is derived from an EMBL/GenBank/DDBJ whole genome shotgun (WGS) entry which is preliminary data.</text>
</comment>
<dbReference type="AlphaFoldDB" id="A0A0G1NP14"/>
<dbReference type="InterPro" id="IPR045761">
    <property type="entry name" value="ODP_dom"/>
</dbReference>
<protein>
    <recommendedName>
        <fullName evidence="1">Metallo-beta-lactamase domain-containing protein</fullName>
    </recommendedName>
</protein>
<dbReference type="Pfam" id="PF19583">
    <property type="entry name" value="ODP"/>
    <property type="match status" value="1"/>
</dbReference>
<evidence type="ECO:0000313" key="3">
    <source>
        <dbReference type="Proteomes" id="UP000034569"/>
    </source>
</evidence>
<accession>A0A0G1NP14</accession>
<proteinExistence type="predicted"/>
<dbReference type="SUPFAM" id="SSF56281">
    <property type="entry name" value="Metallo-hydrolase/oxidoreductase"/>
    <property type="match status" value="1"/>
</dbReference>
<feature type="domain" description="Metallo-beta-lactamase" evidence="1">
    <location>
        <begin position="34"/>
        <end position="224"/>
    </location>
</feature>
<dbReference type="InterPro" id="IPR001279">
    <property type="entry name" value="Metallo-B-lactamas"/>
</dbReference>